<feature type="region of interest" description="Disordered" evidence="1">
    <location>
        <begin position="963"/>
        <end position="990"/>
    </location>
</feature>
<protein>
    <submittedName>
        <fullName evidence="2">Uncharacterized protein</fullName>
    </submittedName>
</protein>
<name>A0A8H4JUK8_9HYPO</name>
<evidence type="ECO:0000313" key="2">
    <source>
        <dbReference type="EMBL" id="KAF4437244.1"/>
    </source>
</evidence>
<dbReference type="AlphaFoldDB" id="A0A8H4JUK8"/>
<dbReference type="EMBL" id="JAADJF010000132">
    <property type="protein sequence ID" value="KAF4437244.1"/>
    <property type="molecule type" value="Genomic_DNA"/>
</dbReference>
<organism evidence="2 3">
    <name type="scientific">Fusarium acutatum</name>
    <dbReference type="NCBI Taxonomy" id="78861"/>
    <lineage>
        <taxon>Eukaryota</taxon>
        <taxon>Fungi</taxon>
        <taxon>Dikarya</taxon>
        <taxon>Ascomycota</taxon>
        <taxon>Pezizomycotina</taxon>
        <taxon>Sordariomycetes</taxon>
        <taxon>Hypocreomycetidae</taxon>
        <taxon>Hypocreales</taxon>
        <taxon>Nectriaceae</taxon>
        <taxon>Fusarium</taxon>
        <taxon>Fusarium fujikuroi species complex</taxon>
    </lineage>
</organism>
<sequence>MGREGAPPPAVRAVFDENQQIMDLIEELAEKQQNKPDAESVHRSYEETLLQRILDRIYRNIARYGNVFPPDGQSDEAYFYDVWRGLLNTIKAILKLPGTDFIGARMFDTTDDDDMLKADENLADLYELCTEADDVLLRALRKIWICSGQTESFDWVFTEHRIDRPISHLDAEIAVCLSLEGYKRRFSKRQQGRQYYYSEPDDKNNLKLYTGPEPRWYPEEGMGLDPNLIWLRMKGNASPITDAISYTIDFLGDGRDDILDWVCVFRRSWQFCLDAQQIAEGNLGNQRQELLNTILLRRRIPREIQSEIQSYLTDRDPFPYLKKLDIGAVYTPFPTVGERCLECEHLDENSAIKRACPQTGLYIWNLALRRFHSFHKNAFNQWSLCSHGSDCKGHHDCSDHSWAVLRDPDFTLFIEKEAARGNDEFISLDQVGLGPVQHIRLSKVEDEIRDKRLHRGSMIYNEAHRDLMMIGGLGGLVDSMLHGRVLLKAWSEGPEAGTAMTLRTAEWAFGRNLLVQRAAELAIIGLHSWPGRCEWCPGKELFDGGVARSSCFQETIRSKIEPRCEVENQCLHPTNSAAGYHRESEAPSCITSLPTNDQTTFLRDEEDLDKLTLNFCFLVENVNSSKTTEHPDAANMDDDLISFKLDRILRLNYRLTRLINNLAQKTGDITQEVKNLLTQLYDGLVRLYDAFGSNLNDGELQLALRQVPSCGEFVAARLLLFTGWTFTREHELSLKYKEECFVEETKPLPEFIADLDDALLEPLKKMWELSQSSERFDWIFMDFNITDDDEMTAALALSPQELEDLDGIRGMKYYYRDTSESKRYTLYTGPIPRWDCGEQDWDDFKWRPKGSDGPISGWLEYNYRDDDAPDVNFAHGFHIFHRSHQFCLDARQKSEAHIGRQQHQTFDEVARRLGIPPEMRNRILSYVEYRDPFPYLEKLDLAEAYVPFPKVGGALHPLRHHRRRIDRSTNLPSESHTRMEPSLATVPHIP</sequence>
<comment type="caution">
    <text evidence="2">The sequence shown here is derived from an EMBL/GenBank/DDBJ whole genome shotgun (WGS) entry which is preliminary data.</text>
</comment>
<keyword evidence="3" id="KW-1185">Reference proteome</keyword>
<proteinExistence type="predicted"/>
<dbReference type="OrthoDB" id="5216135at2759"/>
<reference evidence="2 3" key="1">
    <citation type="submission" date="2020-01" db="EMBL/GenBank/DDBJ databases">
        <title>Identification and distribution of gene clusters putatively required for synthesis of sphingolipid metabolism inhibitors in phylogenetically diverse species of the filamentous fungus Fusarium.</title>
        <authorList>
            <person name="Kim H.-S."/>
            <person name="Busman M."/>
            <person name="Brown D.W."/>
            <person name="Divon H."/>
            <person name="Uhlig S."/>
            <person name="Proctor R.H."/>
        </authorList>
    </citation>
    <scope>NUCLEOTIDE SEQUENCE [LARGE SCALE GENOMIC DNA]</scope>
    <source>
        <strain evidence="2 3">NRRL 13308</strain>
    </source>
</reference>
<evidence type="ECO:0000313" key="3">
    <source>
        <dbReference type="Proteomes" id="UP000536711"/>
    </source>
</evidence>
<gene>
    <name evidence="2" type="ORF">FACUT_5793</name>
</gene>
<dbReference type="Proteomes" id="UP000536711">
    <property type="component" value="Unassembled WGS sequence"/>
</dbReference>
<accession>A0A8H4JUK8</accession>
<evidence type="ECO:0000256" key="1">
    <source>
        <dbReference type="SAM" id="MobiDB-lite"/>
    </source>
</evidence>